<organism evidence="2 3">
    <name type="scientific">Nesterenkonia natronophila</name>
    <dbReference type="NCBI Taxonomy" id="2174932"/>
    <lineage>
        <taxon>Bacteria</taxon>
        <taxon>Bacillati</taxon>
        <taxon>Actinomycetota</taxon>
        <taxon>Actinomycetes</taxon>
        <taxon>Micrococcales</taxon>
        <taxon>Micrococcaceae</taxon>
        <taxon>Nesterenkonia</taxon>
    </lineage>
</organism>
<keyword evidence="3" id="KW-1185">Reference proteome</keyword>
<reference evidence="2 3" key="1">
    <citation type="submission" date="2018-09" db="EMBL/GenBank/DDBJ databases">
        <title>Nesterenkonia natronophila sp. nov., an alkaliphilic actinobacteriume isolated from a soda lake, and emended description of the genus Nesterenkonia.</title>
        <authorList>
            <person name="Menes R.J."/>
            <person name="Iriarte A."/>
        </authorList>
    </citation>
    <scope>NUCLEOTIDE SEQUENCE [LARGE SCALE GENOMIC DNA]</scope>
    <source>
        <strain evidence="2 3">M8</strain>
    </source>
</reference>
<dbReference type="SMART" id="SM00903">
    <property type="entry name" value="Flavin_Reduct"/>
    <property type="match status" value="1"/>
</dbReference>
<accession>A0A3A4F450</accession>
<proteinExistence type="predicted"/>
<dbReference type="OrthoDB" id="9794638at2"/>
<dbReference type="PANTHER" id="PTHR43812:SF2">
    <property type="entry name" value="FLAVIN REDUCTASE LIKE DOMAIN-CONTAINING PROTEIN"/>
    <property type="match status" value="1"/>
</dbReference>
<dbReference type="Proteomes" id="UP000266615">
    <property type="component" value="Unassembled WGS sequence"/>
</dbReference>
<name>A0A3A4F450_9MICC</name>
<gene>
    <name evidence="2" type="ORF">D3250_02050</name>
</gene>
<dbReference type="GO" id="GO:0016646">
    <property type="term" value="F:oxidoreductase activity, acting on the CH-NH group of donors, NAD or NADP as acceptor"/>
    <property type="evidence" value="ECO:0007669"/>
    <property type="project" value="UniProtKB-ARBA"/>
</dbReference>
<dbReference type="Pfam" id="PF01613">
    <property type="entry name" value="Flavin_Reduct"/>
    <property type="match status" value="1"/>
</dbReference>
<comment type="caution">
    <text evidence="2">The sequence shown here is derived from an EMBL/GenBank/DDBJ whole genome shotgun (WGS) entry which is preliminary data.</text>
</comment>
<protein>
    <submittedName>
        <fullName evidence="2">Flavin reductase family protein</fullName>
    </submittedName>
</protein>
<dbReference type="RefSeq" id="WP_119901684.1">
    <property type="nucleotide sequence ID" value="NZ_QYZP01000001.1"/>
</dbReference>
<dbReference type="Gene3D" id="2.30.110.10">
    <property type="entry name" value="Electron Transport, Fmn-binding Protein, Chain A"/>
    <property type="match status" value="1"/>
</dbReference>
<evidence type="ECO:0000313" key="2">
    <source>
        <dbReference type="EMBL" id="RJN32638.1"/>
    </source>
</evidence>
<dbReference type="PANTHER" id="PTHR43812">
    <property type="entry name" value="BLR2425 PROTEIN"/>
    <property type="match status" value="1"/>
</dbReference>
<dbReference type="EMBL" id="QYZP01000001">
    <property type="protein sequence ID" value="RJN32638.1"/>
    <property type="molecule type" value="Genomic_DNA"/>
</dbReference>
<dbReference type="InterPro" id="IPR012349">
    <property type="entry name" value="Split_barrel_FMN-bd"/>
</dbReference>
<dbReference type="GO" id="GO:0010181">
    <property type="term" value="F:FMN binding"/>
    <property type="evidence" value="ECO:0007669"/>
    <property type="project" value="InterPro"/>
</dbReference>
<dbReference type="InterPro" id="IPR002563">
    <property type="entry name" value="Flavin_Rdtase-like_dom"/>
</dbReference>
<dbReference type="SUPFAM" id="SSF50475">
    <property type="entry name" value="FMN-binding split barrel"/>
    <property type="match status" value="1"/>
</dbReference>
<evidence type="ECO:0000259" key="1">
    <source>
        <dbReference type="SMART" id="SM00903"/>
    </source>
</evidence>
<feature type="domain" description="Flavin reductase like" evidence="1">
    <location>
        <begin position="24"/>
        <end position="177"/>
    </location>
</feature>
<evidence type="ECO:0000313" key="3">
    <source>
        <dbReference type="Proteomes" id="UP000266615"/>
    </source>
</evidence>
<sequence length="207" mass="22341">MDTAHTYFYEPAAGHGLPHSPFNSIIAPRPIGWISSRDQDGQLNLAPYSFFNAFNYSPPIIGFASNGLKDSLSNAEATGEFCWNLADENLFEAMNTTSAGVSADVDEFTLADLTPAPSTIVSVPHVAEAKTVFECRTTQIVPLLTADGAKTVTHVVFGEVVGVHIHQSLLKDGIYQTSEARPMLRGGGPSTYFTIRGENIRDLPRPA</sequence>
<dbReference type="AlphaFoldDB" id="A0A3A4F450"/>